<proteinExistence type="predicted"/>
<evidence type="ECO:0000313" key="2">
    <source>
        <dbReference type="EMBL" id="TFU25746.1"/>
    </source>
</evidence>
<comment type="caution">
    <text evidence="2">The sequence shown here is derived from an EMBL/GenBank/DDBJ whole genome shotgun (WGS) entry which is preliminary data.</text>
</comment>
<evidence type="ECO:0008006" key="4">
    <source>
        <dbReference type="Google" id="ProtNLM"/>
    </source>
</evidence>
<dbReference type="Proteomes" id="UP000297668">
    <property type="component" value="Unassembled WGS sequence"/>
</dbReference>
<evidence type="ECO:0000313" key="3">
    <source>
        <dbReference type="Proteomes" id="UP000297668"/>
    </source>
</evidence>
<feature type="region of interest" description="Disordered" evidence="1">
    <location>
        <begin position="561"/>
        <end position="581"/>
    </location>
</feature>
<reference evidence="2 3" key="1">
    <citation type="submission" date="2019-03" db="EMBL/GenBank/DDBJ databases">
        <title>Thermus tengchongensis species for the arsenic transformation mechanism.</title>
        <authorList>
            <person name="Yuan G.C."/>
        </authorList>
    </citation>
    <scope>NUCLEOTIDE SEQUENCE [LARGE SCALE GENOMIC DNA]</scope>
    <source>
        <strain evidence="2 3">15W</strain>
    </source>
</reference>
<gene>
    <name evidence="2" type="ORF">E0687_09170</name>
</gene>
<accession>A0A4Y9F9B9</accession>
<dbReference type="EMBL" id="SJZF01000016">
    <property type="protein sequence ID" value="TFU25746.1"/>
    <property type="molecule type" value="Genomic_DNA"/>
</dbReference>
<organism evidence="2 3">
    <name type="scientific">Thermus tengchongensis</name>
    <dbReference type="NCBI Taxonomy" id="1214928"/>
    <lineage>
        <taxon>Bacteria</taxon>
        <taxon>Thermotogati</taxon>
        <taxon>Deinococcota</taxon>
        <taxon>Deinococci</taxon>
        <taxon>Thermales</taxon>
        <taxon>Thermaceae</taxon>
        <taxon>Thermus</taxon>
    </lineage>
</organism>
<name>A0A4Y9F9B9_9DEIN</name>
<protein>
    <recommendedName>
        <fullName evidence="4">Transcriptional regulator</fullName>
    </recommendedName>
</protein>
<evidence type="ECO:0000256" key="1">
    <source>
        <dbReference type="SAM" id="MobiDB-lite"/>
    </source>
</evidence>
<sequence length="581" mass="65063">MKGKEGNALKRPLNDPVYALPFFGRARVVFQGEELRVSRKGLALLYYLALEGPTSRARLADLLYGHGSALQNLRVELHRLSRALGREVFPKGQDPLSLPSWLKLETLGHGEVLEGLEEVEGLWEWVQEVRTRSEAFPGLPCRQELLRELSSLHPPFLLVLRVRLGAGQRQLAQELARVLGLAFHQSLRPEGLVYLEFPYPQVPLRELLRSKAFLVLSLDPGEEPRFFLELRANYPPERMRVLELSPLPWYEARQGLLAGYGFQQAARAYFLAGGQPEWIPEWLASASFPQRLLAQLRLQARWLSEPARVALERLSVALGPIPEQALDALGALPYLEELERKGWLVYQEGYRFAKEAERRFFSSTLPPGRRRELHERAATALALAGRNQEEALHRKALGEGYPGLLDPRLRQALFGEGRVWERRGLGRELALLVQGGQGVFPLGQGFGLALLEPTDKAHLDFASLEEEAVLELVGEAYAPQDSWGLLLALRGAWGEGYIQLEGAFAHRMLLPPGPFRLRFSGLGVAEFSLRAYRPRSDGGAFRSGKAPVDVWVLAAKKAQEIPEQGEKKGKNQGRSDGNVHP</sequence>
<dbReference type="AlphaFoldDB" id="A0A4Y9F9B9"/>